<evidence type="ECO:0000313" key="3">
    <source>
        <dbReference type="EMBL" id="KIE05777.1"/>
    </source>
</evidence>
<evidence type="ECO:0000256" key="1">
    <source>
        <dbReference type="SAM" id="Coils"/>
    </source>
</evidence>
<reference evidence="3 4" key="1">
    <citation type="submission" date="2014-11" db="EMBL/GenBank/DDBJ databases">
        <title>A Rickettsiales Symbiont of Amoebae With Ancient Features.</title>
        <authorList>
            <person name="Schulz F."/>
            <person name="Martijn J."/>
            <person name="Wascher F."/>
            <person name="Kostanjsek R."/>
            <person name="Ettema T.J."/>
            <person name="Horn M."/>
        </authorList>
    </citation>
    <scope>NUCLEOTIDE SEQUENCE [LARGE SCALE GENOMIC DNA]</scope>
    <source>
        <strain evidence="3 4">UWC36</strain>
    </source>
</reference>
<dbReference type="RefSeq" id="WP_039455482.1">
    <property type="nucleotide sequence ID" value="NZ_JSWE01000075.1"/>
</dbReference>
<dbReference type="EMBL" id="JSWE01000075">
    <property type="protein sequence ID" value="KIE05777.1"/>
    <property type="molecule type" value="Genomic_DNA"/>
</dbReference>
<keyword evidence="2" id="KW-1133">Transmembrane helix</keyword>
<evidence type="ECO:0008006" key="5">
    <source>
        <dbReference type="Google" id="ProtNLM"/>
    </source>
</evidence>
<feature type="transmembrane region" description="Helical" evidence="2">
    <location>
        <begin position="73"/>
        <end position="94"/>
    </location>
</feature>
<keyword evidence="4" id="KW-1185">Reference proteome</keyword>
<keyword evidence="2" id="KW-0472">Membrane</keyword>
<sequence length="741" mass="81675">MLNVNQAWDWNSSFFFQYNSQIRNVFKPTNELTTFNTAVGGVLSVYALSNFLDTWNGKFSSVKNLKNFNLRDIYHILSLSTLVAPLAIITQSSIRFYTDYSSTLHSSLRGNTLYTLLGGAAIMYGVKKPSNLNTTKRIGIGVATGLATLGSMVTGSAIPLTGAIAMTYSSEILESAHNLIKNGGSIDDWLRLTKKSALSAIAAGFIYNHKWILNSISPWVQAINFSNTAAMLMFRSFDVLSGRERSSSILQSSLGIVGTIGGFVSMSAAIEIAIALVVAAKVFSFLELSNFYQKTLNYVEKGTIIFSLIRFTPQVLESIYDYIAIPTLSLNIELLPTIGIQGFANGVSLSNAFSSMFDTVDQFSPLIMPTLGSVMGSYILYKGYTSYRDWMSSNYADPKHILYDPTGTRKFKLTDLLMNALSINRNFDKMERKGGLYLITGTAAIALSYGAGVVLCYSSLVILYPYLAPLSTHVAVFTASLLLSSKSTYLPSILTVGGAGVVLGGMKGMFEGNIIQSSIKFGSLGGGVVLLSSYFGIGGSAGRMAIGVLASAAPYLLGFSVGALPALIILSNAWNYAYQQKQPEYSLVAEKLLSDIDHIKEKLLNLLHQLPDFPIGSLNKGVEYAEQLKRKFNHAGQQNFSARTNDSEEKINRFINSFRNLAEEIFQSYKFTEPRREKLINANSRFKDDIEELKSNVKEKLETVDDHYKDMLNNILKLLEKCSTNMNELKESVNYRCENYR</sequence>
<feature type="transmembrane region" description="Helical" evidence="2">
    <location>
        <begin position="363"/>
        <end position="381"/>
    </location>
</feature>
<feature type="coiled-coil region" evidence="1">
    <location>
        <begin position="676"/>
        <end position="732"/>
    </location>
</feature>
<protein>
    <recommendedName>
        <fullName evidence="5">Transmembrane protein</fullName>
    </recommendedName>
</protein>
<organism evidence="3 4">
    <name type="scientific">Candidatus Jidaibacter acanthamoebae</name>
    <dbReference type="NCBI Taxonomy" id="86105"/>
    <lineage>
        <taxon>Bacteria</taxon>
        <taxon>Pseudomonadati</taxon>
        <taxon>Pseudomonadota</taxon>
        <taxon>Alphaproteobacteria</taxon>
        <taxon>Rickettsiales</taxon>
        <taxon>Candidatus Midichloriaceae</taxon>
        <taxon>Candidatus Jidaibacter</taxon>
    </lineage>
</organism>
<comment type="caution">
    <text evidence="3">The sequence shown here is derived from an EMBL/GenBank/DDBJ whole genome shotgun (WGS) entry which is preliminary data.</text>
</comment>
<feature type="transmembrane region" description="Helical" evidence="2">
    <location>
        <begin position="138"/>
        <end position="158"/>
    </location>
</feature>
<evidence type="ECO:0000256" key="2">
    <source>
        <dbReference type="SAM" id="Phobius"/>
    </source>
</evidence>
<evidence type="ECO:0000313" key="4">
    <source>
        <dbReference type="Proteomes" id="UP000031258"/>
    </source>
</evidence>
<feature type="transmembrane region" description="Helical" evidence="2">
    <location>
        <begin position="544"/>
        <end position="570"/>
    </location>
</feature>
<feature type="transmembrane region" description="Helical" evidence="2">
    <location>
        <begin position="254"/>
        <end position="280"/>
    </location>
</feature>
<proteinExistence type="predicted"/>
<dbReference type="AlphaFoldDB" id="A0A0C1MUK2"/>
<feature type="transmembrane region" description="Helical" evidence="2">
    <location>
        <begin position="33"/>
        <end position="52"/>
    </location>
</feature>
<feature type="transmembrane region" description="Helical" evidence="2">
    <location>
        <begin position="106"/>
        <end position="126"/>
    </location>
</feature>
<gene>
    <name evidence="3" type="ORF">NF27_CY00130</name>
</gene>
<feature type="transmembrane region" description="Helical" evidence="2">
    <location>
        <begin position="518"/>
        <end position="538"/>
    </location>
</feature>
<keyword evidence="1" id="KW-0175">Coiled coil</keyword>
<name>A0A0C1MUK2_9RICK</name>
<dbReference type="Proteomes" id="UP000031258">
    <property type="component" value="Unassembled WGS sequence"/>
</dbReference>
<accession>A0A0C1MUK2</accession>
<feature type="transmembrane region" description="Helical" evidence="2">
    <location>
        <begin position="435"/>
        <end position="468"/>
    </location>
</feature>
<keyword evidence="2" id="KW-0812">Transmembrane</keyword>
<feature type="transmembrane region" description="Helical" evidence="2">
    <location>
        <begin position="488"/>
        <end position="506"/>
    </location>
</feature>